<dbReference type="InterPro" id="IPR023296">
    <property type="entry name" value="Glyco_hydro_beta-prop_sf"/>
</dbReference>
<dbReference type="CDD" id="cd18617">
    <property type="entry name" value="GH43_XynB-like"/>
    <property type="match status" value="1"/>
</dbReference>
<dbReference type="RefSeq" id="WP_058232000.1">
    <property type="nucleotide sequence ID" value="NZ_FMYG01000003.1"/>
</dbReference>
<keyword evidence="3 5" id="KW-0326">Glycosidase</keyword>
<dbReference type="PANTHER" id="PTHR42812:SF12">
    <property type="entry name" value="BETA-XYLOSIDASE-RELATED"/>
    <property type="match status" value="1"/>
</dbReference>
<dbReference type="Gene3D" id="2.60.120.200">
    <property type="match status" value="1"/>
</dbReference>
<dbReference type="InterPro" id="IPR041542">
    <property type="entry name" value="GH43_C2"/>
</dbReference>
<dbReference type="InterPro" id="IPR013320">
    <property type="entry name" value="ConA-like_dom_sf"/>
</dbReference>
<dbReference type="SUPFAM" id="SSF49899">
    <property type="entry name" value="Concanavalin A-like lectins/glucanases"/>
    <property type="match status" value="1"/>
</dbReference>
<dbReference type="AlphaFoldDB" id="A0A1G6JFL8"/>
<dbReference type="PANTHER" id="PTHR42812">
    <property type="entry name" value="BETA-XYLOSIDASE"/>
    <property type="match status" value="1"/>
</dbReference>
<dbReference type="Pfam" id="PF04616">
    <property type="entry name" value="Glyco_hydro_43"/>
    <property type="match status" value="1"/>
</dbReference>
<proteinExistence type="inferred from homology"/>
<evidence type="ECO:0000256" key="1">
    <source>
        <dbReference type="ARBA" id="ARBA00009865"/>
    </source>
</evidence>
<dbReference type="GO" id="GO:0004553">
    <property type="term" value="F:hydrolase activity, hydrolyzing O-glycosyl compounds"/>
    <property type="evidence" value="ECO:0007669"/>
    <property type="project" value="InterPro"/>
</dbReference>
<accession>A0A1G6JFL8</accession>
<dbReference type="Proteomes" id="UP000183203">
    <property type="component" value="Unassembled WGS sequence"/>
</dbReference>
<evidence type="ECO:0000256" key="4">
    <source>
        <dbReference type="PIRSR" id="PIRSR606710-2"/>
    </source>
</evidence>
<name>A0A1G6JFL8_9MICO</name>
<feature type="domain" description="Beta-xylosidase C-terminal Concanavalin A-like" evidence="6">
    <location>
        <begin position="332"/>
        <end position="495"/>
    </location>
</feature>
<evidence type="ECO:0000256" key="2">
    <source>
        <dbReference type="ARBA" id="ARBA00022801"/>
    </source>
</evidence>
<dbReference type="Gene3D" id="2.115.10.20">
    <property type="entry name" value="Glycosyl hydrolase domain, family 43"/>
    <property type="match status" value="1"/>
</dbReference>
<protein>
    <submittedName>
        <fullName evidence="7">Beta-xylosidase</fullName>
    </submittedName>
</protein>
<dbReference type="EMBL" id="FMYG01000003">
    <property type="protein sequence ID" value="SDC17509.1"/>
    <property type="molecule type" value="Genomic_DNA"/>
</dbReference>
<organism evidence="7 8">
    <name type="scientific">Microbacterium enclense</name>
    <dbReference type="NCBI Taxonomy" id="993073"/>
    <lineage>
        <taxon>Bacteria</taxon>
        <taxon>Bacillati</taxon>
        <taxon>Actinomycetota</taxon>
        <taxon>Actinomycetes</taxon>
        <taxon>Micrococcales</taxon>
        <taxon>Microbacteriaceae</taxon>
        <taxon>Microbacterium</taxon>
    </lineage>
</organism>
<evidence type="ECO:0000313" key="8">
    <source>
        <dbReference type="Proteomes" id="UP000183203"/>
    </source>
</evidence>
<dbReference type="GO" id="GO:0005975">
    <property type="term" value="P:carbohydrate metabolic process"/>
    <property type="evidence" value="ECO:0007669"/>
    <property type="project" value="InterPro"/>
</dbReference>
<keyword evidence="2 5" id="KW-0378">Hydrolase</keyword>
<feature type="site" description="Important for catalytic activity, responsible for pKa modulation of the active site Glu and correct orientation of both the proton donor and substrate" evidence="4">
    <location>
        <position position="154"/>
    </location>
</feature>
<evidence type="ECO:0000256" key="5">
    <source>
        <dbReference type="RuleBase" id="RU361187"/>
    </source>
</evidence>
<comment type="similarity">
    <text evidence="1 5">Belongs to the glycosyl hydrolase 43 family.</text>
</comment>
<dbReference type="OrthoDB" id="9801455at2"/>
<dbReference type="InterPro" id="IPR051795">
    <property type="entry name" value="Glycosyl_Hydrlase_43"/>
</dbReference>
<evidence type="ECO:0000259" key="6">
    <source>
        <dbReference type="Pfam" id="PF17851"/>
    </source>
</evidence>
<dbReference type="STRING" id="993073.AS029_07755"/>
<reference evidence="7 8" key="1">
    <citation type="submission" date="2016-09" db="EMBL/GenBank/DDBJ databases">
        <authorList>
            <person name="Capua I."/>
            <person name="De Benedictis P."/>
            <person name="Joannis T."/>
            <person name="Lombin L.H."/>
            <person name="Cattoli G."/>
        </authorList>
    </citation>
    <scope>NUCLEOTIDE SEQUENCE [LARGE SCALE GENOMIC DNA]</scope>
    <source>
        <strain evidence="7 8">NIO-1002</strain>
    </source>
</reference>
<sequence>MTSPDLPAAARTAADGYPLIAGFFPDPTICRHRGLYVLAHSSFEYAPAIPIWVSKDLTTWTHVTNALTREPQLRLQPMRFWLDGSEMLPGSDGIPVGSANTGTFAPTIRSHGDRLFLAVTNVSDFLDGPLIYTSESPEGPWSDPVQVPGLPGIDPDLYWDESGIAHLTVSSYANGGPHVTSAPVNLETGELLGEPKELWSGTGGQAPESPHLFMHEGWLYLLLAEGGTERGHAVTIARSRGIDGPWEANPDNPILTHRGLDRPVLNTGHADLVQGPDGRFAMVYLGVRARGFSGFHVNGRETFLAEVEWREGWPVVNESGYPLPEREHSFTDTFDGPALHPRWVSPGRLPATFTSISAPGLEVRADGEALAHYFLAMRPQDEYWTVEMDADVLGEAGITLRVDEIHSADVLLDETGAVTTVVRVGDLERRLTHTAENGASLFIRVRPDGRPPLRRGPDVVELGVMDGDNPRVLDTVDGRYLSVEVAGGWTGRVVGPRIVRGSANISAFRYQADPVGDA</sequence>
<evidence type="ECO:0000256" key="3">
    <source>
        <dbReference type="ARBA" id="ARBA00023295"/>
    </source>
</evidence>
<dbReference type="SUPFAM" id="SSF75005">
    <property type="entry name" value="Arabinanase/levansucrase/invertase"/>
    <property type="match status" value="1"/>
</dbReference>
<evidence type="ECO:0000313" key="7">
    <source>
        <dbReference type="EMBL" id="SDC17509.1"/>
    </source>
</evidence>
<dbReference type="InterPro" id="IPR006710">
    <property type="entry name" value="Glyco_hydro_43"/>
</dbReference>
<dbReference type="Pfam" id="PF17851">
    <property type="entry name" value="GH43_C2"/>
    <property type="match status" value="1"/>
</dbReference>
<gene>
    <name evidence="7" type="ORF">SAMN05216418_1810</name>
</gene>